<dbReference type="AlphaFoldDB" id="A0AAW1TWY0"/>
<keyword evidence="3" id="KW-0964">Secreted</keyword>
<feature type="chain" id="PRO_5043755047" evidence="6">
    <location>
        <begin position="24"/>
        <end position="198"/>
    </location>
</feature>
<evidence type="ECO:0000313" key="7">
    <source>
        <dbReference type="EMBL" id="KAK9872857.1"/>
    </source>
</evidence>
<comment type="caution">
    <text evidence="7">The sequence shown here is derived from an EMBL/GenBank/DDBJ whole genome shotgun (WGS) entry which is preliminary data.</text>
</comment>
<protein>
    <submittedName>
        <fullName evidence="7">Uncharacterized protein</fullName>
    </submittedName>
</protein>
<dbReference type="InterPro" id="IPR031420">
    <property type="entry name" value="UPF0669"/>
</dbReference>
<reference evidence="7 8" key="1">
    <citation type="submission" date="2023-03" db="EMBL/GenBank/DDBJ databases">
        <title>Genome insight into feeding habits of ladybird beetles.</title>
        <authorList>
            <person name="Li H.-S."/>
            <person name="Huang Y.-H."/>
            <person name="Pang H."/>
        </authorList>
    </citation>
    <scope>NUCLEOTIDE SEQUENCE [LARGE SCALE GENOMIC DNA]</scope>
    <source>
        <strain evidence="7">SYSU_2023b</strain>
        <tissue evidence="7">Whole body</tissue>
    </source>
</reference>
<gene>
    <name evidence="7" type="ORF">WA026_019646</name>
</gene>
<evidence type="ECO:0000313" key="8">
    <source>
        <dbReference type="Proteomes" id="UP001431783"/>
    </source>
</evidence>
<comment type="subcellular location">
    <subcellularLocation>
        <location evidence="1">Secreted</location>
    </subcellularLocation>
</comment>
<dbReference type="EMBL" id="JARQZJ010000013">
    <property type="protein sequence ID" value="KAK9872857.1"/>
    <property type="molecule type" value="Genomic_DNA"/>
</dbReference>
<dbReference type="Proteomes" id="UP001431783">
    <property type="component" value="Unassembled WGS sequence"/>
</dbReference>
<comment type="similarity">
    <text evidence="2">Belongs to the UPF0669 family.</text>
</comment>
<name>A0AAW1TWY0_9CUCU</name>
<evidence type="ECO:0000256" key="5">
    <source>
        <dbReference type="ARBA" id="ARBA00023180"/>
    </source>
</evidence>
<evidence type="ECO:0000256" key="2">
    <source>
        <dbReference type="ARBA" id="ARBA00008960"/>
    </source>
</evidence>
<dbReference type="Pfam" id="PF17065">
    <property type="entry name" value="UPF0669"/>
    <property type="match status" value="1"/>
</dbReference>
<evidence type="ECO:0000256" key="4">
    <source>
        <dbReference type="ARBA" id="ARBA00022729"/>
    </source>
</evidence>
<evidence type="ECO:0000256" key="6">
    <source>
        <dbReference type="SAM" id="SignalP"/>
    </source>
</evidence>
<evidence type="ECO:0000256" key="3">
    <source>
        <dbReference type="ARBA" id="ARBA00022525"/>
    </source>
</evidence>
<keyword evidence="8" id="KW-1185">Reference proteome</keyword>
<keyword evidence="4 6" id="KW-0732">Signal</keyword>
<dbReference type="PANTHER" id="PTHR31703">
    <property type="entry name" value="UPF0669 PROTEIN C6ORF120"/>
    <property type="match status" value="1"/>
</dbReference>
<accession>A0AAW1TWY0</accession>
<dbReference type="GO" id="GO:0005576">
    <property type="term" value="C:extracellular region"/>
    <property type="evidence" value="ECO:0007669"/>
    <property type="project" value="UniProtKB-SubCell"/>
</dbReference>
<sequence>MIPMIVQIVYGIIGFSLWISSLGDPNDNNIHNPQIGSQIPIYKQNGEVSKEKFVYLSIQAKGTFKLTLTSIEGDADMYIAQFPNVPSYEPEHYDLHSASCGEDIIKVPNSFERPFVVGIYGHSTYEVSKFHFRADLLPNNEENDTSYSNFVNKDTDNQRKYTNQNEQVLKKDTNVKTNVIGDLKSAVFSFLKIIDMVL</sequence>
<feature type="signal peptide" evidence="6">
    <location>
        <begin position="1"/>
        <end position="23"/>
    </location>
</feature>
<organism evidence="7 8">
    <name type="scientific">Henosepilachna vigintioctopunctata</name>
    <dbReference type="NCBI Taxonomy" id="420089"/>
    <lineage>
        <taxon>Eukaryota</taxon>
        <taxon>Metazoa</taxon>
        <taxon>Ecdysozoa</taxon>
        <taxon>Arthropoda</taxon>
        <taxon>Hexapoda</taxon>
        <taxon>Insecta</taxon>
        <taxon>Pterygota</taxon>
        <taxon>Neoptera</taxon>
        <taxon>Endopterygota</taxon>
        <taxon>Coleoptera</taxon>
        <taxon>Polyphaga</taxon>
        <taxon>Cucujiformia</taxon>
        <taxon>Coccinelloidea</taxon>
        <taxon>Coccinellidae</taxon>
        <taxon>Epilachninae</taxon>
        <taxon>Epilachnini</taxon>
        <taxon>Henosepilachna</taxon>
    </lineage>
</organism>
<proteinExistence type="inferred from homology"/>
<dbReference type="PANTHER" id="PTHR31703:SF2">
    <property type="entry name" value="UPF0669 PROTEIN C6ORF120"/>
    <property type="match status" value="1"/>
</dbReference>
<keyword evidence="5" id="KW-0325">Glycoprotein</keyword>
<evidence type="ECO:0000256" key="1">
    <source>
        <dbReference type="ARBA" id="ARBA00004613"/>
    </source>
</evidence>